<dbReference type="EMBL" id="CADCVW010000070">
    <property type="protein sequence ID" value="CAA9506964.1"/>
    <property type="molecule type" value="Genomic_DNA"/>
</dbReference>
<evidence type="ECO:0000313" key="2">
    <source>
        <dbReference type="EMBL" id="CAA9506964.1"/>
    </source>
</evidence>
<feature type="region of interest" description="Disordered" evidence="1">
    <location>
        <begin position="1"/>
        <end position="73"/>
    </location>
</feature>
<organism evidence="2">
    <name type="scientific">uncultured Sphingomonadaceae bacterium</name>
    <dbReference type="NCBI Taxonomy" id="169976"/>
    <lineage>
        <taxon>Bacteria</taxon>
        <taxon>Pseudomonadati</taxon>
        <taxon>Pseudomonadota</taxon>
        <taxon>Alphaproteobacteria</taxon>
        <taxon>Sphingomonadales</taxon>
        <taxon>Sphingomonadaceae</taxon>
        <taxon>environmental samples</taxon>
    </lineage>
</organism>
<sequence>MSDRKENKAINDALQSGEGDPARGQDEQEFGAGGQDVESTGAAEQRDVDRDGKLRTAGVDASSGGSAEKTPEA</sequence>
<gene>
    <name evidence="2" type="ORF">AVDCRST_MAG39-1766</name>
</gene>
<accession>A0A6J4SVX1</accession>
<protein>
    <submittedName>
        <fullName evidence="2">Uncharacterized protein</fullName>
    </submittedName>
</protein>
<reference evidence="2" key="1">
    <citation type="submission" date="2020-02" db="EMBL/GenBank/DDBJ databases">
        <authorList>
            <person name="Meier V. D."/>
        </authorList>
    </citation>
    <scope>NUCLEOTIDE SEQUENCE</scope>
    <source>
        <strain evidence="2">AVDCRST_MAG39</strain>
    </source>
</reference>
<proteinExistence type="predicted"/>
<evidence type="ECO:0000256" key="1">
    <source>
        <dbReference type="SAM" id="MobiDB-lite"/>
    </source>
</evidence>
<dbReference type="AlphaFoldDB" id="A0A6J4SVX1"/>
<feature type="compositionally biased region" description="Basic and acidic residues" evidence="1">
    <location>
        <begin position="44"/>
        <end position="54"/>
    </location>
</feature>
<name>A0A6J4SVX1_9SPHN</name>